<reference evidence="9 10" key="1">
    <citation type="submission" date="2015-09" db="EMBL/GenBank/DDBJ databases">
        <authorList>
            <consortium name="Pathogen Informatics"/>
        </authorList>
    </citation>
    <scope>NUCLEOTIDE SEQUENCE [LARGE SCALE GENOMIC DNA]</scope>
    <source>
        <strain evidence="9 10">2789STDY5834855</strain>
    </source>
</reference>
<feature type="transmembrane region" description="Helical" evidence="7">
    <location>
        <begin position="124"/>
        <end position="143"/>
    </location>
</feature>
<organism evidence="9 10">
    <name type="scientific">Clostridium disporicum</name>
    <dbReference type="NCBI Taxonomy" id="84024"/>
    <lineage>
        <taxon>Bacteria</taxon>
        <taxon>Bacillati</taxon>
        <taxon>Bacillota</taxon>
        <taxon>Clostridia</taxon>
        <taxon>Eubacteriales</taxon>
        <taxon>Clostridiaceae</taxon>
        <taxon>Clostridium</taxon>
    </lineage>
</organism>
<gene>
    <name evidence="9" type="ORF">ERS852470_00782</name>
</gene>
<dbReference type="EMBL" id="CYZV01000006">
    <property type="protein sequence ID" value="CUN81549.1"/>
    <property type="molecule type" value="Genomic_DNA"/>
</dbReference>
<name>A0A174A118_9CLOT</name>
<dbReference type="InterPro" id="IPR017850">
    <property type="entry name" value="Alkaline_phosphatase_core_sf"/>
</dbReference>
<dbReference type="InterPro" id="IPR050448">
    <property type="entry name" value="OpgB/LTA_synthase_biosynth"/>
</dbReference>
<feature type="transmembrane region" description="Helical" evidence="7">
    <location>
        <begin position="155"/>
        <end position="174"/>
    </location>
</feature>
<evidence type="ECO:0000313" key="10">
    <source>
        <dbReference type="Proteomes" id="UP000095558"/>
    </source>
</evidence>
<evidence type="ECO:0000256" key="6">
    <source>
        <dbReference type="ARBA" id="ARBA00023136"/>
    </source>
</evidence>
<proteinExistence type="predicted"/>
<evidence type="ECO:0000256" key="1">
    <source>
        <dbReference type="ARBA" id="ARBA00004651"/>
    </source>
</evidence>
<dbReference type="OrthoDB" id="243547at2"/>
<dbReference type="RefSeq" id="WP_055275523.1">
    <property type="nucleotide sequence ID" value="NZ_CYZV01000006.1"/>
</dbReference>
<dbReference type="Pfam" id="PF00884">
    <property type="entry name" value="Sulfatase"/>
    <property type="match status" value="1"/>
</dbReference>
<feature type="transmembrane region" description="Helical" evidence="7">
    <location>
        <begin position="12"/>
        <end position="29"/>
    </location>
</feature>
<keyword evidence="4 7" id="KW-0812">Transmembrane</keyword>
<evidence type="ECO:0000313" key="9">
    <source>
        <dbReference type="EMBL" id="CUN81549.1"/>
    </source>
</evidence>
<dbReference type="CDD" id="cd16015">
    <property type="entry name" value="LTA_synthase"/>
    <property type="match status" value="1"/>
</dbReference>
<dbReference type="PANTHER" id="PTHR47371:SF3">
    <property type="entry name" value="PHOSPHOGLYCEROL TRANSFERASE I"/>
    <property type="match status" value="1"/>
</dbReference>
<dbReference type="PANTHER" id="PTHR47371">
    <property type="entry name" value="LIPOTEICHOIC ACID SYNTHASE"/>
    <property type="match status" value="1"/>
</dbReference>
<evidence type="ECO:0000256" key="2">
    <source>
        <dbReference type="ARBA" id="ARBA00004936"/>
    </source>
</evidence>
<dbReference type="AlphaFoldDB" id="A0A174A118"/>
<feature type="transmembrane region" description="Helical" evidence="7">
    <location>
        <begin position="71"/>
        <end position="91"/>
    </location>
</feature>
<evidence type="ECO:0000256" key="3">
    <source>
        <dbReference type="ARBA" id="ARBA00022475"/>
    </source>
</evidence>
<feature type="transmembrane region" description="Helical" evidence="7">
    <location>
        <begin position="41"/>
        <end position="64"/>
    </location>
</feature>
<evidence type="ECO:0000256" key="5">
    <source>
        <dbReference type="ARBA" id="ARBA00022989"/>
    </source>
</evidence>
<feature type="domain" description="Sulfatase N-terminal" evidence="8">
    <location>
        <begin position="263"/>
        <end position="544"/>
    </location>
</feature>
<keyword evidence="5 7" id="KW-1133">Transmembrane helix</keyword>
<comment type="pathway">
    <text evidence="2">Cell wall biogenesis; lipoteichoic acid biosynthesis.</text>
</comment>
<comment type="subcellular location">
    <subcellularLocation>
        <location evidence="1">Cell membrane</location>
        <topology evidence="1">Multi-pass membrane protein</topology>
    </subcellularLocation>
</comment>
<dbReference type="SUPFAM" id="SSF53649">
    <property type="entry name" value="Alkaline phosphatase-like"/>
    <property type="match status" value="1"/>
</dbReference>
<protein>
    <submittedName>
        <fullName evidence="9">Sulfatase</fullName>
    </submittedName>
</protein>
<accession>A0A174A118</accession>
<evidence type="ECO:0000259" key="8">
    <source>
        <dbReference type="Pfam" id="PF00884"/>
    </source>
</evidence>
<dbReference type="InterPro" id="IPR000917">
    <property type="entry name" value="Sulfatase_N"/>
</dbReference>
<sequence>MKLSFTEQSKRSFLKFLFAPLIINFIIELCSRRNLLDTFGYIFGSPLVFLYNSLIILSTLSIVLLFKRRTFFFTLITTIWIGFGVTNGIILSNRVTPFTATDLTLAEFGLGIISKYLSPFMTSLISGFLIVLVIGIVILFFKGPKFKEKINYKRNILIVAAAWTILFGSTKLAITTNVISSYFGNIAFAYLDYGFPYCFANTLFNTGIDKPNDYSEEKMAAISDLITTKDTTNVATTTETNNDDILLASTEGGLNQDETEKKPNIVMVQLESFFDPTLVNFLEFSQDPVPNFRSLMENYPSGYVTVPSVGAGTANTEFEVLTGMSLKFFGPGEYPYKTILQESTAESINYDLKDLGYSTHAIHNNKGTFYNRNFVFSQLGFDTFTSLEYMEVEEFTAKDWAKDFYLTDEILKSLDSTDGSDFVYTISVQAHGDYPKEQVLENPIITVGGLPDEGTTNAFTYYINQLYEVDQFIGQLTEALSQRDEDTVLVLFGDHLPTLGFKDEDLDNGSIFQTEYVVWSNFDLEREDEDLTAYQLTASVLDSLNIDSGVLTKFHNQFKDSEDYLSDLKLLQYDMLYGEKYIYGGENPFIATDLKMGTYDITITNVYEEDGNLIVKGENFNKYSKIYINEQYTKTVFVDENTLMAQNITLEPDSSIVVTQRTSGGGKLGSTNTFTYTVDDGDVIEVQ</sequence>
<dbReference type="Gene3D" id="3.40.720.10">
    <property type="entry name" value="Alkaline Phosphatase, subunit A"/>
    <property type="match status" value="1"/>
</dbReference>
<dbReference type="GO" id="GO:0005886">
    <property type="term" value="C:plasma membrane"/>
    <property type="evidence" value="ECO:0007669"/>
    <property type="project" value="UniProtKB-SubCell"/>
</dbReference>
<keyword evidence="3" id="KW-1003">Cell membrane</keyword>
<keyword evidence="6 7" id="KW-0472">Membrane</keyword>
<evidence type="ECO:0000256" key="4">
    <source>
        <dbReference type="ARBA" id="ARBA00022692"/>
    </source>
</evidence>
<dbReference type="Proteomes" id="UP000095558">
    <property type="component" value="Unassembled WGS sequence"/>
</dbReference>
<evidence type="ECO:0000256" key="7">
    <source>
        <dbReference type="SAM" id="Phobius"/>
    </source>
</evidence>